<evidence type="ECO:0000256" key="1">
    <source>
        <dbReference type="SAM" id="MobiDB-lite"/>
    </source>
</evidence>
<keyword evidence="4" id="KW-1185">Reference proteome</keyword>
<accession>A0A9P7YMB9</accession>
<reference evidence="3" key="1">
    <citation type="journal article" date="2021" name="IMA Fungus">
        <title>Genomic characterization of three marine fungi, including Emericellopsis atlantica sp. nov. with signatures of a generalist lifestyle and marine biomass degradation.</title>
        <authorList>
            <person name="Hagestad O.C."/>
            <person name="Hou L."/>
            <person name="Andersen J.H."/>
            <person name="Hansen E.H."/>
            <person name="Altermark B."/>
            <person name="Li C."/>
            <person name="Kuhnert E."/>
            <person name="Cox R.J."/>
            <person name="Crous P.W."/>
            <person name="Spatafora J.W."/>
            <person name="Lail K."/>
            <person name="Amirebrahimi M."/>
            <person name="Lipzen A."/>
            <person name="Pangilinan J."/>
            <person name="Andreopoulos W."/>
            <person name="Hayes R.D."/>
            <person name="Ng V."/>
            <person name="Grigoriev I.V."/>
            <person name="Jackson S.A."/>
            <person name="Sutton T.D.S."/>
            <person name="Dobson A.D.W."/>
            <person name="Rama T."/>
        </authorList>
    </citation>
    <scope>NUCLEOTIDE SEQUENCE</scope>
    <source>
        <strain evidence="3">TRa018bII</strain>
    </source>
</reference>
<keyword evidence="2" id="KW-0732">Signal</keyword>
<evidence type="ECO:0000313" key="4">
    <source>
        <dbReference type="Proteomes" id="UP000824998"/>
    </source>
</evidence>
<evidence type="ECO:0000256" key="2">
    <source>
        <dbReference type="SAM" id="SignalP"/>
    </source>
</evidence>
<dbReference type="AlphaFoldDB" id="A0A9P7YMB9"/>
<gene>
    <name evidence="3" type="ORF">BJ875DRAFT_482381</name>
</gene>
<feature type="region of interest" description="Disordered" evidence="1">
    <location>
        <begin position="125"/>
        <end position="216"/>
    </location>
</feature>
<evidence type="ECO:0000313" key="3">
    <source>
        <dbReference type="EMBL" id="KAG9236304.1"/>
    </source>
</evidence>
<comment type="caution">
    <text evidence="3">The sequence shown here is derived from an EMBL/GenBank/DDBJ whole genome shotgun (WGS) entry which is preliminary data.</text>
</comment>
<protein>
    <submittedName>
        <fullName evidence="3">Uncharacterized protein</fullName>
    </submittedName>
</protein>
<feature type="chain" id="PRO_5040409118" evidence="2">
    <location>
        <begin position="20"/>
        <end position="276"/>
    </location>
</feature>
<proteinExistence type="predicted"/>
<name>A0A9P7YMB9_9HELO</name>
<sequence>MKTLVATPLILLLTTTTLASSPSPLLPIPNTNNFHSPVATAPQRKRAVYETCEKTYGDGSVVCGDPGGVISVTTRARGRHAAPWISDTASEATSAPPWRASVAMMFGEDPRACAQRLRFTIPTDALAGTSSSTASSPPDAATSERLTTTTPMPTPTPTVALAGAPTAGSGVVSVPERTPSLGVGVASVSGSGSGSGSGGVSGSVSESGIATGSAGKPVATVPAAAGNGTLGKANAASNGTRGGDAEFQGARRRVDVDEGKWVMAVAVLGACLGFVL</sequence>
<feature type="compositionally biased region" description="Gly residues" evidence="1">
    <location>
        <begin position="191"/>
        <end position="201"/>
    </location>
</feature>
<feature type="compositionally biased region" description="Low complexity" evidence="1">
    <location>
        <begin position="125"/>
        <end position="151"/>
    </location>
</feature>
<dbReference type="Proteomes" id="UP000824998">
    <property type="component" value="Unassembled WGS sequence"/>
</dbReference>
<organism evidence="3 4">
    <name type="scientific">Amylocarpus encephaloides</name>
    <dbReference type="NCBI Taxonomy" id="45428"/>
    <lineage>
        <taxon>Eukaryota</taxon>
        <taxon>Fungi</taxon>
        <taxon>Dikarya</taxon>
        <taxon>Ascomycota</taxon>
        <taxon>Pezizomycotina</taxon>
        <taxon>Leotiomycetes</taxon>
        <taxon>Helotiales</taxon>
        <taxon>Helotiales incertae sedis</taxon>
        <taxon>Amylocarpus</taxon>
    </lineage>
</organism>
<dbReference type="EMBL" id="MU251410">
    <property type="protein sequence ID" value="KAG9236304.1"/>
    <property type="molecule type" value="Genomic_DNA"/>
</dbReference>
<feature type="signal peptide" evidence="2">
    <location>
        <begin position="1"/>
        <end position="19"/>
    </location>
</feature>
<dbReference type="OrthoDB" id="5409186at2759"/>